<dbReference type="Proteomes" id="UP000532936">
    <property type="component" value="Unassembled WGS sequence"/>
</dbReference>
<organism evidence="3 4">
    <name type="scientific">Brevundimonas mediterranea</name>
    <dbReference type="NCBI Taxonomy" id="74329"/>
    <lineage>
        <taxon>Bacteria</taxon>
        <taxon>Pseudomonadati</taxon>
        <taxon>Pseudomonadota</taxon>
        <taxon>Alphaproteobacteria</taxon>
        <taxon>Caulobacterales</taxon>
        <taxon>Caulobacteraceae</taxon>
        <taxon>Brevundimonas</taxon>
    </lineage>
</organism>
<feature type="transmembrane region" description="Helical" evidence="1">
    <location>
        <begin position="229"/>
        <end position="246"/>
    </location>
</feature>
<reference evidence="3 4" key="1">
    <citation type="submission" date="2020-08" db="EMBL/GenBank/DDBJ databases">
        <title>Genomic Encyclopedia of Type Strains, Phase IV (KMG-IV): sequencing the most valuable type-strain genomes for metagenomic binning, comparative biology and taxonomic classification.</title>
        <authorList>
            <person name="Goeker M."/>
        </authorList>
    </citation>
    <scope>NUCLEOTIDE SEQUENCE [LARGE SCALE GENOMIC DNA]</scope>
    <source>
        <strain evidence="3 4">DSM 14878</strain>
    </source>
</reference>
<protein>
    <recommendedName>
        <fullName evidence="2">DUF1206 domain-containing protein</fullName>
    </recommendedName>
</protein>
<keyword evidence="1" id="KW-0472">Membrane</keyword>
<comment type="caution">
    <text evidence="3">The sequence shown here is derived from an EMBL/GenBank/DDBJ whole genome shotgun (WGS) entry which is preliminary data.</text>
</comment>
<dbReference type="Pfam" id="PF06724">
    <property type="entry name" value="DUF1206"/>
    <property type="match status" value="3"/>
</dbReference>
<dbReference type="RefSeq" id="WP_221205236.1">
    <property type="nucleotide sequence ID" value="NZ_JACIDA010000002.1"/>
</dbReference>
<feature type="domain" description="DUF1206" evidence="2">
    <location>
        <begin position="223"/>
        <end position="292"/>
    </location>
</feature>
<dbReference type="InterPro" id="IPR009597">
    <property type="entry name" value="DUF1206"/>
</dbReference>
<feature type="transmembrane region" description="Helical" evidence="1">
    <location>
        <begin position="85"/>
        <end position="103"/>
    </location>
</feature>
<evidence type="ECO:0000259" key="2">
    <source>
        <dbReference type="Pfam" id="PF06724"/>
    </source>
</evidence>
<keyword evidence="1" id="KW-0812">Transmembrane</keyword>
<feature type="transmembrane region" description="Helical" evidence="1">
    <location>
        <begin position="175"/>
        <end position="196"/>
    </location>
</feature>
<name>A0A7W6EZU4_9CAUL</name>
<feature type="transmembrane region" description="Helical" evidence="1">
    <location>
        <begin position="266"/>
        <end position="287"/>
    </location>
</feature>
<keyword evidence="1" id="KW-1133">Transmembrane helix</keyword>
<evidence type="ECO:0000256" key="1">
    <source>
        <dbReference type="SAM" id="Phobius"/>
    </source>
</evidence>
<feature type="domain" description="DUF1206" evidence="2">
    <location>
        <begin position="123"/>
        <end position="200"/>
    </location>
</feature>
<dbReference type="EMBL" id="JACIDA010000002">
    <property type="protein sequence ID" value="MBB3872305.1"/>
    <property type="molecule type" value="Genomic_DNA"/>
</dbReference>
<sequence>MSAPRLRHAAAGFGRTIRSRIPATRRIPKLTTLIEGAARVGYGARGFVYLSAGALTLLAATDRIGDAVGTGGAAGWLAEQPFGRVWLVLLGLGLWAFVGWRLLQAVFDADHEGTDLKGWATRAGQAASGLFYGLLAAGVFEYLDEAGEATSQAAERAESIAENQEKAAWILDLPFGGLLLIAAGLVVLAVGVGNIVRAFRDDFDAALACPEAVRRPATALARAGYGARGFAYLPLGVFVVLAGLHARSGEVTTTAAALDALEAQPGGSWILGLTAAGLMAFGAFAFVEARWRRIRSPRDLKVG</sequence>
<accession>A0A7W6EZU4</accession>
<feature type="domain" description="DUF1206" evidence="2">
    <location>
        <begin position="40"/>
        <end position="107"/>
    </location>
</feature>
<gene>
    <name evidence="3" type="ORF">GGR11_001858</name>
</gene>
<dbReference type="AlphaFoldDB" id="A0A7W6EZU4"/>
<proteinExistence type="predicted"/>
<evidence type="ECO:0000313" key="3">
    <source>
        <dbReference type="EMBL" id="MBB3872305.1"/>
    </source>
</evidence>
<evidence type="ECO:0000313" key="4">
    <source>
        <dbReference type="Proteomes" id="UP000532936"/>
    </source>
</evidence>